<evidence type="ECO:0000256" key="4">
    <source>
        <dbReference type="ARBA" id="ARBA00022845"/>
    </source>
</evidence>
<evidence type="ECO:0000256" key="2">
    <source>
        <dbReference type="ARBA" id="ARBA00022491"/>
    </source>
</evidence>
<evidence type="ECO:0000256" key="3">
    <source>
        <dbReference type="ARBA" id="ARBA00022795"/>
    </source>
</evidence>
<comment type="subcellular location">
    <subcellularLocation>
        <location evidence="6">Cytoplasm</location>
    </subcellularLocation>
</comment>
<keyword evidence="2 6" id="KW-0678">Repressor</keyword>
<dbReference type="PANTHER" id="PTHR34984">
    <property type="entry name" value="CARBON STORAGE REGULATOR"/>
    <property type="match status" value="1"/>
</dbReference>
<dbReference type="GO" id="GO:0048027">
    <property type="term" value="F:mRNA 5'-UTR binding"/>
    <property type="evidence" value="ECO:0007669"/>
    <property type="project" value="UniProtKB-UniRule"/>
</dbReference>
<dbReference type="SUPFAM" id="SSF117130">
    <property type="entry name" value="CsrA-like"/>
    <property type="match status" value="1"/>
</dbReference>
<gene>
    <name evidence="6" type="primary">csrA</name>
    <name evidence="7" type="ORF">BBF96_11160</name>
</gene>
<organism evidence="7 8">
    <name type="scientific">Anoxybacter fermentans</name>
    <dbReference type="NCBI Taxonomy" id="1323375"/>
    <lineage>
        <taxon>Bacteria</taxon>
        <taxon>Bacillati</taxon>
        <taxon>Bacillota</taxon>
        <taxon>Clostridia</taxon>
        <taxon>Halanaerobiales</taxon>
        <taxon>Anoxybacter</taxon>
    </lineage>
</organism>
<proteinExistence type="inferred from homology"/>
<comment type="function">
    <text evidence="6">A translational regulator that binds mRNA to regulate translation initiation and/or mRNA stability. Usually binds in the 5'-UTR at or near the Shine-Dalgarno sequence preventing ribosome-binding, thus repressing translation. Its main target seems to be the major flagellin gene, while its function is anatagonized by FliW.</text>
</comment>
<evidence type="ECO:0000313" key="8">
    <source>
        <dbReference type="Proteomes" id="UP000267250"/>
    </source>
</evidence>
<dbReference type="KEGG" id="aft:BBF96_11160"/>
<dbReference type="GO" id="GO:0006109">
    <property type="term" value="P:regulation of carbohydrate metabolic process"/>
    <property type="evidence" value="ECO:0007669"/>
    <property type="project" value="InterPro"/>
</dbReference>
<sequence length="83" mass="9634">MLILTRKKDESILIGDDIKITVVDFQKNQVKLGIEAPKDLIILREELIKEVEKENQKAVQIDMDTLGEISKMFTRTYNNENEV</sequence>
<dbReference type="RefSeq" id="WP_127017249.1">
    <property type="nucleotide sequence ID" value="NZ_CP016379.1"/>
</dbReference>
<keyword evidence="8" id="KW-1185">Reference proteome</keyword>
<dbReference type="FunFam" id="2.60.40.4380:FF:000002">
    <property type="entry name" value="Translational regulator CsrA"/>
    <property type="match status" value="1"/>
</dbReference>
<dbReference type="GO" id="GO:0044781">
    <property type="term" value="P:bacterial-type flagellum organization"/>
    <property type="evidence" value="ECO:0007669"/>
    <property type="project" value="UniProtKB-KW"/>
</dbReference>
<dbReference type="Gene3D" id="2.60.40.4380">
    <property type="entry name" value="Translational regulator CsrA"/>
    <property type="match status" value="1"/>
</dbReference>
<keyword evidence="5 6" id="KW-0694">RNA-binding</keyword>
<evidence type="ECO:0000313" key="7">
    <source>
        <dbReference type="EMBL" id="AZR73898.1"/>
    </source>
</evidence>
<dbReference type="Proteomes" id="UP000267250">
    <property type="component" value="Chromosome"/>
</dbReference>
<dbReference type="InterPro" id="IPR036107">
    <property type="entry name" value="CsrA_sf"/>
</dbReference>
<comment type="subunit">
    <text evidence="6">Homodimer; the beta-strands of each monomer intercalate to form a hydrophobic core, while the alpha-helices form wings that extend away from the core.</text>
</comment>
<dbReference type="NCBIfam" id="TIGR00202">
    <property type="entry name" value="csrA"/>
    <property type="match status" value="1"/>
</dbReference>
<evidence type="ECO:0000256" key="5">
    <source>
        <dbReference type="ARBA" id="ARBA00022884"/>
    </source>
</evidence>
<dbReference type="GO" id="GO:0006402">
    <property type="term" value="P:mRNA catabolic process"/>
    <property type="evidence" value="ECO:0007669"/>
    <property type="project" value="InterPro"/>
</dbReference>
<dbReference type="GO" id="GO:1902208">
    <property type="term" value="P:regulation of bacterial-type flagellum assembly"/>
    <property type="evidence" value="ECO:0007669"/>
    <property type="project" value="UniProtKB-UniRule"/>
</dbReference>
<keyword evidence="3 6" id="KW-1005">Bacterial flagellum biogenesis</keyword>
<dbReference type="EMBL" id="CP016379">
    <property type="protein sequence ID" value="AZR73898.1"/>
    <property type="molecule type" value="Genomic_DNA"/>
</dbReference>
<dbReference type="GO" id="GO:0005829">
    <property type="term" value="C:cytosol"/>
    <property type="evidence" value="ECO:0007669"/>
    <property type="project" value="TreeGrafter"/>
</dbReference>
<dbReference type="OrthoDB" id="9809061at2"/>
<dbReference type="HAMAP" id="MF_00167">
    <property type="entry name" value="CsrA"/>
    <property type="match status" value="1"/>
</dbReference>
<dbReference type="InterPro" id="IPR003751">
    <property type="entry name" value="CsrA"/>
</dbReference>
<dbReference type="PANTHER" id="PTHR34984:SF1">
    <property type="entry name" value="CARBON STORAGE REGULATOR"/>
    <property type="match status" value="1"/>
</dbReference>
<protein>
    <recommendedName>
        <fullName evidence="6">Translational regulator CsrA</fullName>
    </recommendedName>
</protein>
<dbReference type="GO" id="GO:0045947">
    <property type="term" value="P:negative regulation of translational initiation"/>
    <property type="evidence" value="ECO:0007669"/>
    <property type="project" value="UniProtKB-UniRule"/>
</dbReference>
<keyword evidence="4 6" id="KW-0810">Translation regulation</keyword>
<reference evidence="7 8" key="1">
    <citation type="submission" date="2016-07" db="EMBL/GenBank/DDBJ databases">
        <title>Genome and transcriptome analysis of iron-reducing fermentative bacteria Anoxybacter fermentans.</title>
        <authorList>
            <person name="Zeng X."/>
            <person name="Shao Z."/>
        </authorList>
    </citation>
    <scope>NUCLEOTIDE SEQUENCE [LARGE SCALE GENOMIC DNA]</scope>
    <source>
        <strain evidence="7 8">DY22613</strain>
    </source>
</reference>
<evidence type="ECO:0000256" key="6">
    <source>
        <dbReference type="HAMAP-Rule" id="MF_00167"/>
    </source>
</evidence>
<name>A0A3Q9HRW6_9FIRM</name>
<comment type="similarity">
    <text evidence="6">Belongs to the CsrA/RsmA family.</text>
</comment>
<dbReference type="AlphaFoldDB" id="A0A3Q9HRW6"/>
<evidence type="ECO:0000256" key="1">
    <source>
        <dbReference type="ARBA" id="ARBA00022490"/>
    </source>
</evidence>
<keyword evidence="1 6" id="KW-0963">Cytoplasm</keyword>
<dbReference type="NCBIfam" id="NF002469">
    <property type="entry name" value="PRK01712.1"/>
    <property type="match status" value="1"/>
</dbReference>
<accession>A0A3Q9HRW6</accession>
<dbReference type="Pfam" id="PF02599">
    <property type="entry name" value="CsrA"/>
    <property type="match status" value="1"/>
</dbReference>